<evidence type="ECO:0000256" key="3">
    <source>
        <dbReference type="ARBA" id="ARBA00004824"/>
    </source>
</evidence>
<proteinExistence type="inferred from homology"/>
<keyword evidence="9 15" id="KW-0663">Pyridoxal phosphate</keyword>
<dbReference type="EC" id="2.6.1.42" evidence="7"/>
<dbReference type="Gene3D" id="3.20.10.10">
    <property type="entry name" value="D-amino Acid Aminotransferase, subunit A, domain 2"/>
    <property type="match status" value="1"/>
</dbReference>
<name>A0ABX2PLR2_9RHOB</name>
<gene>
    <name evidence="16" type="ORF">HW561_01230</name>
</gene>
<dbReference type="Gene3D" id="3.30.470.10">
    <property type="match status" value="1"/>
</dbReference>
<dbReference type="InterPro" id="IPR036038">
    <property type="entry name" value="Aminotransferase-like"/>
</dbReference>
<protein>
    <recommendedName>
        <fullName evidence="8">Probable branched-chain-amino-acid aminotransferase</fullName>
        <ecNumber evidence="7">2.6.1.42</ecNumber>
    </recommendedName>
</protein>
<sequence>MESPLCAPIETGFRLIETLAYRPEQGFVRRDRHLGRMTRSADALELPFSEESALVTLSGISADTALRCRLTMDVSGQFGLTTAPLEQNPSVWRLAIADTRVNSSDVWLRHKTTRRAIYDNARASMPEGVDELLFLNERDELCEGSITNLFIKTVGGRLLTPTLSCGLLPGVLREDLLEKEHVTEATLALSDLKKAQTVYMGNSLRGLVPVEMVNL</sequence>
<comment type="cofactor">
    <cofactor evidence="1 15">
        <name>pyridoxal 5'-phosphate</name>
        <dbReference type="ChEBI" id="CHEBI:597326"/>
    </cofactor>
</comment>
<dbReference type="RefSeq" id="WP_176861406.1">
    <property type="nucleotide sequence ID" value="NZ_JABXWT010000001.1"/>
</dbReference>
<dbReference type="SUPFAM" id="SSF56752">
    <property type="entry name" value="D-aminoacid aminotransferase-like PLP-dependent enzymes"/>
    <property type="match status" value="1"/>
</dbReference>
<evidence type="ECO:0000256" key="14">
    <source>
        <dbReference type="RuleBase" id="RU004106"/>
    </source>
</evidence>
<comment type="catalytic activity">
    <reaction evidence="11">
        <text>L-valine + 2-oxoglutarate = 3-methyl-2-oxobutanoate + L-glutamate</text>
        <dbReference type="Rhea" id="RHEA:24813"/>
        <dbReference type="ChEBI" id="CHEBI:11851"/>
        <dbReference type="ChEBI" id="CHEBI:16810"/>
        <dbReference type="ChEBI" id="CHEBI:29985"/>
        <dbReference type="ChEBI" id="CHEBI:57762"/>
        <dbReference type="EC" id="2.6.1.42"/>
    </reaction>
</comment>
<evidence type="ECO:0000256" key="12">
    <source>
        <dbReference type="ARBA" id="ARBA00048798"/>
    </source>
</evidence>
<evidence type="ECO:0000256" key="13">
    <source>
        <dbReference type="ARBA" id="ARBA00049229"/>
    </source>
</evidence>
<comment type="function">
    <text evidence="2">Acts on leucine, isoleucine and valine.</text>
</comment>
<dbReference type="PROSITE" id="PS00770">
    <property type="entry name" value="AA_TRANSFER_CLASS_4"/>
    <property type="match status" value="1"/>
</dbReference>
<dbReference type="Proteomes" id="UP000630805">
    <property type="component" value="Unassembled WGS sequence"/>
</dbReference>
<keyword evidence="10" id="KW-0028">Amino-acid biosynthesis</keyword>
<reference evidence="16 17" key="1">
    <citation type="submission" date="2020-06" db="EMBL/GenBank/DDBJ databases">
        <authorList>
            <person name="Cao W.R."/>
        </authorList>
    </citation>
    <scope>NUCLEOTIDE SEQUENCE [LARGE SCALE GENOMIC DNA]</scope>
    <source>
        <strain evidence="16 17">B1Z28</strain>
    </source>
</reference>
<dbReference type="InterPro" id="IPR043131">
    <property type="entry name" value="BCAT-like_N"/>
</dbReference>
<keyword evidence="17" id="KW-1185">Reference proteome</keyword>
<evidence type="ECO:0000256" key="9">
    <source>
        <dbReference type="ARBA" id="ARBA00022898"/>
    </source>
</evidence>
<dbReference type="InterPro" id="IPR018300">
    <property type="entry name" value="Aminotrans_IV_CS"/>
</dbReference>
<dbReference type="InterPro" id="IPR043132">
    <property type="entry name" value="BCAT-like_C"/>
</dbReference>
<evidence type="ECO:0000256" key="1">
    <source>
        <dbReference type="ARBA" id="ARBA00001933"/>
    </source>
</evidence>
<comment type="catalytic activity">
    <reaction evidence="12">
        <text>L-isoleucine + 2-oxoglutarate = (S)-3-methyl-2-oxopentanoate + L-glutamate</text>
        <dbReference type="Rhea" id="RHEA:24801"/>
        <dbReference type="ChEBI" id="CHEBI:16810"/>
        <dbReference type="ChEBI" id="CHEBI:29985"/>
        <dbReference type="ChEBI" id="CHEBI:35146"/>
        <dbReference type="ChEBI" id="CHEBI:58045"/>
        <dbReference type="EC" id="2.6.1.42"/>
    </reaction>
</comment>
<evidence type="ECO:0000256" key="6">
    <source>
        <dbReference type="ARBA" id="ARBA00009320"/>
    </source>
</evidence>
<comment type="pathway">
    <text evidence="4">Amino-acid biosynthesis; L-valine biosynthesis; L-valine from pyruvate: step 4/4.</text>
</comment>
<organism evidence="16 17">
    <name type="scientific">Ruegeria haliotis</name>
    <dbReference type="NCBI Taxonomy" id="2747601"/>
    <lineage>
        <taxon>Bacteria</taxon>
        <taxon>Pseudomonadati</taxon>
        <taxon>Pseudomonadota</taxon>
        <taxon>Alphaproteobacteria</taxon>
        <taxon>Rhodobacterales</taxon>
        <taxon>Roseobacteraceae</taxon>
        <taxon>Ruegeria</taxon>
    </lineage>
</organism>
<accession>A0ABX2PLR2</accession>
<comment type="caution">
    <text evidence="16">The sequence shown here is derived from an EMBL/GenBank/DDBJ whole genome shotgun (WGS) entry which is preliminary data.</text>
</comment>
<keyword evidence="10" id="KW-0100">Branched-chain amino acid biosynthesis</keyword>
<evidence type="ECO:0000256" key="4">
    <source>
        <dbReference type="ARBA" id="ARBA00004931"/>
    </source>
</evidence>
<dbReference type="PANTHER" id="PTHR42743:SF11">
    <property type="entry name" value="AMINODEOXYCHORISMATE LYASE"/>
    <property type="match status" value="1"/>
</dbReference>
<dbReference type="PANTHER" id="PTHR42743">
    <property type="entry name" value="AMINO-ACID AMINOTRANSFERASE"/>
    <property type="match status" value="1"/>
</dbReference>
<evidence type="ECO:0000256" key="10">
    <source>
        <dbReference type="ARBA" id="ARBA00023304"/>
    </source>
</evidence>
<evidence type="ECO:0000256" key="11">
    <source>
        <dbReference type="ARBA" id="ARBA00048212"/>
    </source>
</evidence>
<comment type="pathway">
    <text evidence="5">Amino-acid biosynthesis; L-leucine biosynthesis; L-leucine from 3-methyl-2-oxobutanoate: step 4/4.</text>
</comment>
<dbReference type="Pfam" id="PF01063">
    <property type="entry name" value="Aminotran_4"/>
    <property type="match status" value="1"/>
</dbReference>
<keyword evidence="16" id="KW-0808">Transferase</keyword>
<evidence type="ECO:0000256" key="2">
    <source>
        <dbReference type="ARBA" id="ARBA00003109"/>
    </source>
</evidence>
<evidence type="ECO:0000256" key="7">
    <source>
        <dbReference type="ARBA" id="ARBA00013053"/>
    </source>
</evidence>
<keyword evidence="16" id="KW-0032">Aminotransferase</keyword>
<evidence type="ECO:0000313" key="16">
    <source>
        <dbReference type="EMBL" id="NVO54411.1"/>
    </source>
</evidence>
<dbReference type="InterPro" id="IPR001544">
    <property type="entry name" value="Aminotrans_IV"/>
</dbReference>
<comment type="catalytic activity">
    <reaction evidence="13">
        <text>L-leucine + 2-oxoglutarate = 4-methyl-2-oxopentanoate + L-glutamate</text>
        <dbReference type="Rhea" id="RHEA:18321"/>
        <dbReference type="ChEBI" id="CHEBI:16810"/>
        <dbReference type="ChEBI" id="CHEBI:17865"/>
        <dbReference type="ChEBI" id="CHEBI:29985"/>
        <dbReference type="ChEBI" id="CHEBI:57427"/>
        <dbReference type="EC" id="2.6.1.42"/>
    </reaction>
</comment>
<dbReference type="NCBIfam" id="NF005731">
    <property type="entry name" value="PRK07546.1-5"/>
    <property type="match status" value="1"/>
</dbReference>
<evidence type="ECO:0000313" key="17">
    <source>
        <dbReference type="Proteomes" id="UP000630805"/>
    </source>
</evidence>
<comment type="similarity">
    <text evidence="6 14">Belongs to the class-IV pyridoxal-phosphate-dependent aminotransferase family.</text>
</comment>
<dbReference type="GO" id="GO:0008483">
    <property type="term" value="F:transaminase activity"/>
    <property type="evidence" value="ECO:0007669"/>
    <property type="project" value="UniProtKB-KW"/>
</dbReference>
<evidence type="ECO:0000256" key="5">
    <source>
        <dbReference type="ARBA" id="ARBA00005072"/>
    </source>
</evidence>
<evidence type="ECO:0000256" key="8">
    <source>
        <dbReference type="ARBA" id="ARBA00014472"/>
    </source>
</evidence>
<comment type="pathway">
    <text evidence="3">Amino-acid biosynthesis; L-isoleucine biosynthesis; L-isoleucine from 2-oxobutanoate: step 4/4.</text>
</comment>
<dbReference type="InterPro" id="IPR050571">
    <property type="entry name" value="Class-IV_PLP-Dep_Aminotrnsfr"/>
</dbReference>
<dbReference type="EMBL" id="JABXWT010000001">
    <property type="protein sequence ID" value="NVO54411.1"/>
    <property type="molecule type" value="Genomic_DNA"/>
</dbReference>
<dbReference type="NCBIfam" id="NF005729">
    <property type="entry name" value="PRK07546.1-3"/>
    <property type="match status" value="1"/>
</dbReference>
<evidence type="ECO:0000256" key="15">
    <source>
        <dbReference type="RuleBase" id="RU004516"/>
    </source>
</evidence>